<evidence type="ECO:0000256" key="2">
    <source>
        <dbReference type="ARBA" id="ARBA00022692"/>
    </source>
</evidence>
<dbReference type="InterPro" id="IPR035965">
    <property type="entry name" value="PAS-like_dom_sf"/>
</dbReference>
<dbReference type="InterPro" id="IPR029787">
    <property type="entry name" value="Nucleotide_cyclase"/>
</dbReference>
<comment type="caution">
    <text evidence="10">The sequence shown here is derived from an EMBL/GenBank/DDBJ whole genome shotgun (WGS) entry which is preliminary data.</text>
</comment>
<feature type="transmembrane region" description="Helical" evidence="7">
    <location>
        <begin position="865"/>
        <end position="888"/>
    </location>
</feature>
<evidence type="ECO:0000256" key="7">
    <source>
        <dbReference type="SAM" id="Phobius"/>
    </source>
</evidence>
<dbReference type="Proteomes" id="UP000179807">
    <property type="component" value="Unassembled WGS sequence"/>
</dbReference>
<keyword evidence="5 7" id="KW-0472">Membrane</keyword>
<dbReference type="RefSeq" id="XP_068365681.1">
    <property type="nucleotide sequence ID" value="XM_068499681.1"/>
</dbReference>
<evidence type="ECO:0000256" key="3">
    <source>
        <dbReference type="ARBA" id="ARBA00022741"/>
    </source>
</evidence>
<feature type="transmembrane region" description="Helical" evidence="7">
    <location>
        <begin position="934"/>
        <end position="955"/>
    </location>
</feature>
<evidence type="ECO:0000313" key="10">
    <source>
        <dbReference type="EMBL" id="OHT12545.1"/>
    </source>
</evidence>
<dbReference type="Pfam" id="PF00211">
    <property type="entry name" value="Guanylate_cyc"/>
    <property type="match status" value="1"/>
</dbReference>
<feature type="transmembrane region" description="Helical" evidence="7">
    <location>
        <begin position="236"/>
        <end position="262"/>
    </location>
</feature>
<keyword evidence="4 7" id="KW-1133">Transmembrane helix</keyword>
<protein>
    <submittedName>
        <fullName evidence="10">Adenylate and Guanylate cyclase catalytic domain containing protein</fullName>
    </submittedName>
</protein>
<dbReference type="GO" id="GO:0005886">
    <property type="term" value="C:plasma membrane"/>
    <property type="evidence" value="ECO:0007669"/>
    <property type="project" value="TreeGrafter"/>
</dbReference>
<dbReference type="GO" id="GO:0000166">
    <property type="term" value="F:nucleotide binding"/>
    <property type="evidence" value="ECO:0007669"/>
    <property type="project" value="UniProtKB-KW"/>
</dbReference>
<dbReference type="GO" id="GO:0004016">
    <property type="term" value="F:adenylate cyclase activity"/>
    <property type="evidence" value="ECO:0007669"/>
    <property type="project" value="TreeGrafter"/>
</dbReference>
<keyword evidence="2 7" id="KW-0812">Transmembrane</keyword>
<dbReference type="SUPFAM" id="SSF55073">
    <property type="entry name" value="Nucleotide cyclase"/>
    <property type="match status" value="1"/>
</dbReference>
<dbReference type="InterPro" id="IPR001054">
    <property type="entry name" value="A/G_cyclase"/>
</dbReference>
<dbReference type="PANTHER" id="PTHR11920:SF335">
    <property type="entry name" value="GUANYLATE CYCLASE"/>
    <property type="match status" value="1"/>
</dbReference>
<feature type="transmembrane region" description="Helical" evidence="7">
    <location>
        <begin position="1140"/>
        <end position="1159"/>
    </location>
</feature>
<dbReference type="CDD" id="cd07302">
    <property type="entry name" value="CHD"/>
    <property type="match status" value="1"/>
</dbReference>
<feature type="transmembrane region" description="Helical" evidence="7">
    <location>
        <begin position="274"/>
        <end position="297"/>
    </location>
</feature>
<dbReference type="Gene3D" id="3.30.450.20">
    <property type="entry name" value="PAS domain"/>
    <property type="match status" value="1"/>
</dbReference>
<gene>
    <name evidence="10" type="ORF">TRFO_17597</name>
</gene>
<dbReference type="PROSITE" id="PS50125">
    <property type="entry name" value="GUANYLATE_CYCLASE_2"/>
    <property type="match status" value="1"/>
</dbReference>
<feature type="transmembrane region" description="Helical" evidence="7">
    <location>
        <begin position="303"/>
        <end position="323"/>
    </location>
</feature>
<sequence length="1553" mass="178458">MEQSMSRSMDYGNTGNRNLLITGKSAKIDILFPMFDQMVQLTKIPTVISTILAIFYFIQTIITSYWPEADAWFDGYHNPKVLSIFTSIFWFIDAPPSHNGFLASFIVNLAFLIITFCWIFGQIFFYEKNLRFSTWGLYITRFILECLMPIFTFSSSVAFGASVYNYIQNRIFGNLIYAIISFIIFVCDCILYYLTNSTLSHTSCITVTAMSAFGLKIPMFYMLVNSVANITSYVFYGFPIYTILVFIAFHIFSLLYIYYLVYTILPFHNRITNTFHASLILTNAASDIFTFFDFLFIKSEMMYGLIFPYCFFSISLVINIFLFRYKYKYITEQLFCSETSNLSTEREYEEYFVGLGLGRNEQKALMYLHVGFTEMCPYFLNWSLTKFITNHYDSTNTVCMIIQIISFFPSEFRQLNHLFSAITSRTDMPFHFRFLIYQVYRIKTLRQSSSSSDANDRLTKLRSLTEQCMSIIASFWRSYEPNAAFFELLSKEEHRINSLWLEAVRDFPNSSKLFDEYATFLIECLTDFHMAVIMKRRSEMIENGFSFAVDQSFRSLIWSYPNYMKRGILYHKGNIADMSIWKSKSSGSFSSEINTTVSEMIESESTIEFEEKYGKQILTRAKLRLAADSALKKRTHISFEIIPIWSCIAFIVGFSIYMALFFYIKDAYYTRRNSVYHTYYLSRTHFHLILGSFMIFVKYVKDNDLFDITTIDKSQVEEDGYKQFFLTLWDNPDVSSLTHIKQARYYFRDFYKQISDLITNSNDDIYPLVERLIGTSVTLTQCRNNTIIHPILASLKNVFAYTFFLISSLTMEQNKGDIYHSDIYCESQMNLLILSKTIDEVYEDFVEYVVEDGLKLIKMTKILQILCPLLLFIFSFLPYFISAIGFVFHVNRIASILLSFDRDVKEQAIEPIRKDSTININAVSETHVGVTDKVFISFILFLFSLFSALLCYGLLDYTAVNSHEIDLLNIWSNYSAVRLSSSATVLYELFQGIVLKNDSMCKFINRNSSHRLAYDALEKLREANRVLLRGTDDIPSFTSFDPRIDEINSIEQCTLESPVKSFHETYMCGSADKLLAVSVDLVLNALANPEIYNGEIKSEDLIELLHLMNSHLWIRYQNTGLRLTEIAVDSYEYLMKYATFFLLVGIVSSIITFTGGFILKSSAADSYKSLLSQIKRIPPQFIVQDKRLKNFLLSKDEEQSLMSSVSRSILHNSTDAMLCVSLDGVVEMVNPAVTDTLGFTPEQVLGQPIVTLFPDDDADIVINQMNLILEGQNGTVYEDHLHCATDNSELLPVHMTLLGMQHDEGFTTKSFVMILRNESDLLKRQKDAEEAKTKSENLLYHILPQDVVMKLNRGEKDICFTVPEATIVFIDVVRFSEYAKILTPQDIMGCLTQLFSGFDYLINRYNLMLKIKLIGDVYMAAGGLFTDGQNVAEHANQTVKFSLDALNSIDDVNVKLNSNLQVRIGVNTGGPIIAGVLGTDKPVFDIIGDTINVASRLQSTDIPGKIQIPQSTYDLLNKNEYCIEQRGEVFLKGKGQVMTYLISPEIAIPRILV</sequence>
<feature type="transmembrane region" description="Helical" evidence="7">
    <location>
        <begin position="171"/>
        <end position="193"/>
    </location>
</feature>
<evidence type="ECO:0000256" key="5">
    <source>
        <dbReference type="ARBA" id="ARBA00023136"/>
    </source>
</evidence>
<reference evidence="10" key="1">
    <citation type="submission" date="2016-10" db="EMBL/GenBank/DDBJ databases">
        <authorList>
            <person name="Benchimol M."/>
            <person name="Almeida L.G."/>
            <person name="Vasconcelos A.T."/>
            <person name="Perreira-Neves A."/>
            <person name="Rosa I.A."/>
            <person name="Tasca T."/>
            <person name="Bogo M.R."/>
            <person name="de Souza W."/>
        </authorList>
    </citation>
    <scope>NUCLEOTIDE SEQUENCE [LARGE SCALE GENOMIC DNA]</scope>
    <source>
        <strain evidence="10">K</strain>
    </source>
</reference>
<dbReference type="VEuPathDB" id="TrichDB:TRFO_17597"/>
<dbReference type="GO" id="GO:0004383">
    <property type="term" value="F:guanylate cyclase activity"/>
    <property type="evidence" value="ECO:0007669"/>
    <property type="project" value="TreeGrafter"/>
</dbReference>
<dbReference type="EMBL" id="MLAK01000561">
    <property type="protein sequence ID" value="OHT12545.1"/>
    <property type="molecule type" value="Genomic_DNA"/>
</dbReference>
<feature type="transmembrane region" description="Helical" evidence="7">
    <location>
        <begin position="101"/>
        <end position="126"/>
    </location>
</feature>
<dbReference type="SMART" id="SM00091">
    <property type="entry name" value="PAS"/>
    <property type="match status" value="1"/>
</dbReference>
<feature type="transmembrane region" description="Helical" evidence="7">
    <location>
        <begin position="642"/>
        <end position="664"/>
    </location>
</feature>
<evidence type="ECO:0000259" key="9">
    <source>
        <dbReference type="PROSITE" id="PS50125"/>
    </source>
</evidence>
<dbReference type="GeneID" id="94834385"/>
<dbReference type="PROSITE" id="PS50112">
    <property type="entry name" value="PAS"/>
    <property type="match status" value="1"/>
</dbReference>
<dbReference type="GO" id="GO:0035556">
    <property type="term" value="P:intracellular signal transduction"/>
    <property type="evidence" value="ECO:0007669"/>
    <property type="project" value="InterPro"/>
</dbReference>
<keyword evidence="11" id="KW-1185">Reference proteome</keyword>
<feature type="domain" description="PAS" evidence="8">
    <location>
        <begin position="1202"/>
        <end position="1272"/>
    </location>
</feature>
<feature type="transmembrane region" description="Helical" evidence="7">
    <location>
        <begin position="138"/>
        <end position="159"/>
    </location>
</feature>
<evidence type="ECO:0000256" key="6">
    <source>
        <dbReference type="ARBA" id="ARBA00023239"/>
    </source>
</evidence>
<dbReference type="PANTHER" id="PTHR11920">
    <property type="entry name" value="GUANYLYL CYCLASE"/>
    <property type="match status" value="1"/>
</dbReference>
<keyword evidence="3" id="KW-0547">Nucleotide-binding</keyword>
<dbReference type="Pfam" id="PF13426">
    <property type="entry name" value="PAS_9"/>
    <property type="match status" value="1"/>
</dbReference>
<dbReference type="NCBIfam" id="TIGR00229">
    <property type="entry name" value="sensory_box"/>
    <property type="match status" value="1"/>
</dbReference>
<accession>A0A1J4KML5</accession>
<comment type="subcellular location">
    <subcellularLocation>
        <location evidence="1">Membrane</location>
    </subcellularLocation>
</comment>
<keyword evidence="6" id="KW-0456">Lyase</keyword>
<evidence type="ECO:0000256" key="1">
    <source>
        <dbReference type="ARBA" id="ARBA00004370"/>
    </source>
</evidence>
<name>A0A1J4KML5_9EUKA</name>
<feature type="transmembrane region" description="Helical" evidence="7">
    <location>
        <begin position="205"/>
        <end position="224"/>
    </location>
</feature>
<dbReference type="InterPro" id="IPR000014">
    <property type="entry name" value="PAS"/>
</dbReference>
<dbReference type="SMART" id="SM00044">
    <property type="entry name" value="CYCc"/>
    <property type="match status" value="1"/>
</dbReference>
<dbReference type="OrthoDB" id="6127067at2759"/>
<dbReference type="GO" id="GO:0007168">
    <property type="term" value="P:receptor guanylyl cyclase signaling pathway"/>
    <property type="evidence" value="ECO:0007669"/>
    <property type="project" value="TreeGrafter"/>
</dbReference>
<dbReference type="GO" id="GO:0001653">
    <property type="term" value="F:peptide receptor activity"/>
    <property type="evidence" value="ECO:0007669"/>
    <property type="project" value="TreeGrafter"/>
</dbReference>
<evidence type="ECO:0000313" key="11">
    <source>
        <dbReference type="Proteomes" id="UP000179807"/>
    </source>
</evidence>
<feature type="domain" description="Guanylate cyclase" evidence="9">
    <location>
        <begin position="1366"/>
        <end position="1498"/>
    </location>
</feature>
<feature type="transmembrane region" description="Helical" evidence="7">
    <location>
        <begin position="684"/>
        <end position="700"/>
    </location>
</feature>
<evidence type="ECO:0000259" key="8">
    <source>
        <dbReference type="PROSITE" id="PS50112"/>
    </source>
</evidence>
<dbReference type="CDD" id="cd00130">
    <property type="entry name" value="PAS"/>
    <property type="match status" value="1"/>
</dbReference>
<proteinExistence type="predicted"/>
<feature type="transmembrane region" description="Helical" evidence="7">
    <location>
        <begin position="44"/>
        <end position="66"/>
    </location>
</feature>
<dbReference type="InterPro" id="IPR050401">
    <property type="entry name" value="Cyclic_nucleotide_synthase"/>
</dbReference>
<organism evidence="10 11">
    <name type="scientific">Tritrichomonas foetus</name>
    <dbReference type="NCBI Taxonomy" id="1144522"/>
    <lineage>
        <taxon>Eukaryota</taxon>
        <taxon>Metamonada</taxon>
        <taxon>Parabasalia</taxon>
        <taxon>Tritrichomonadida</taxon>
        <taxon>Tritrichomonadidae</taxon>
        <taxon>Tritrichomonas</taxon>
    </lineage>
</organism>
<dbReference type="Gene3D" id="3.30.70.1230">
    <property type="entry name" value="Nucleotide cyclase"/>
    <property type="match status" value="1"/>
</dbReference>
<evidence type="ECO:0000256" key="4">
    <source>
        <dbReference type="ARBA" id="ARBA00022989"/>
    </source>
</evidence>
<dbReference type="SUPFAM" id="SSF55785">
    <property type="entry name" value="PYP-like sensor domain (PAS domain)"/>
    <property type="match status" value="1"/>
</dbReference>